<dbReference type="Proteomes" id="UP000475214">
    <property type="component" value="Unassembled WGS sequence"/>
</dbReference>
<dbReference type="GO" id="GO:0003677">
    <property type="term" value="F:DNA binding"/>
    <property type="evidence" value="ECO:0007669"/>
    <property type="project" value="UniProtKB-KW"/>
</dbReference>
<comment type="caution">
    <text evidence="5">The sequence shown here is derived from an EMBL/GenBank/DDBJ whole genome shotgun (WGS) entry which is preliminary data.</text>
</comment>
<evidence type="ECO:0000256" key="3">
    <source>
        <dbReference type="ARBA" id="ARBA00023163"/>
    </source>
</evidence>
<dbReference type="Pfam" id="PF07702">
    <property type="entry name" value="UTRA"/>
    <property type="match status" value="1"/>
</dbReference>
<keyword evidence="6" id="KW-1185">Reference proteome</keyword>
<dbReference type="InterPro" id="IPR028978">
    <property type="entry name" value="Chorismate_lyase_/UTRA_dom_sf"/>
</dbReference>
<dbReference type="SUPFAM" id="SSF46785">
    <property type="entry name" value="Winged helix' DNA-binding domain"/>
    <property type="match status" value="1"/>
</dbReference>
<dbReference type="SMART" id="SM00345">
    <property type="entry name" value="HTH_GNTR"/>
    <property type="match status" value="1"/>
</dbReference>
<evidence type="ECO:0000313" key="6">
    <source>
        <dbReference type="Proteomes" id="UP000475214"/>
    </source>
</evidence>
<sequence length="252" mass="28155">MAESIPQLVVDRTSPVPLYFQVAQHLEQLIETGVYPPGTRLDNEILLADQLGLSRPTMRRAIEYLVDRGLLVRKRGVGTQVVQPKVRRPVELSSLFDDLRASGREPRTEVLRFDIEAPSENVAEKLGVPTDSEVYVIERLRYTGDEPLSIMHNYIPREQLPLSREALAEQGLYDLIRAAGISLKIATQSIGGRAARAAEARLLDEKAGAPLLTMNRIAYDDAGRAIEYGSHIYRASRYTFDLTHPPGCPPRK</sequence>
<dbReference type="PANTHER" id="PTHR44846:SF17">
    <property type="entry name" value="GNTR-FAMILY TRANSCRIPTIONAL REGULATOR"/>
    <property type="match status" value="1"/>
</dbReference>
<dbReference type="GO" id="GO:0003700">
    <property type="term" value="F:DNA-binding transcription factor activity"/>
    <property type="evidence" value="ECO:0007669"/>
    <property type="project" value="InterPro"/>
</dbReference>
<dbReference type="InterPro" id="IPR036388">
    <property type="entry name" value="WH-like_DNA-bd_sf"/>
</dbReference>
<feature type="domain" description="HTH gntR-type" evidence="4">
    <location>
        <begin position="16"/>
        <end position="84"/>
    </location>
</feature>
<keyword evidence="2" id="KW-0238">DNA-binding</keyword>
<dbReference type="CDD" id="cd07377">
    <property type="entry name" value="WHTH_GntR"/>
    <property type="match status" value="1"/>
</dbReference>
<keyword evidence="1" id="KW-0805">Transcription regulation</keyword>
<keyword evidence="3" id="KW-0804">Transcription</keyword>
<reference evidence="5 6" key="1">
    <citation type="submission" date="2020-02" db="EMBL/GenBank/DDBJ databases">
        <authorList>
            <person name="Li X.-J."/>
            <person name="Han X.-M."/>
        </authorList>
    </citation>
    <scope>NUCLEOTIDE SEQUENCE [LARGE SCALE GENOMIC DNA]</scope>
    <source>
        <strain evidence="5 6">CCTCC AB 2017055</strain>
    </source>
</reference>
<dbReference type="PRINTS" id="PR00035">
    <property type="entry name" value="HTHGNTR"/>
</dbReference>
<dbReference type="Pfam" id="PF00392">
    <property type="entry name" value="GntR"/>
    <property type="match status" value="1"/>
</dbReference>
<dbReference type="RefSeq" id="WP_163743065.1">
    <property type="nucleotide sequence ID" value="NZ_JAAGOA010000022.1"/>
</dbReference>
<dbReference type="PROSITE" id="PS50949">
    <property type="entry name" value="HTH_GNTR"/>
    <property type="match status" value="1"/>
</dbReference>
<evidence type="ECO:0000256" key="1">
    <source>
        <dbReference type="ARBA" id="ARBA00023015"/>
    </source>
</evidence>
<dbReference type="InterPro" id="IPR011663">
    <property type="entry name" value="UTRA"/>
</dbReference>
<proteinExistence type="predicted"/>
<evidence type="ECO:0000256" key="2">
    <source>
        <dbReference type="ARBA" id="ARBA00023125"/>
    </source>
</evidence>
<name>A0A6L9SG55_9ACTN</name>
<dbReference type="Gene3D" id="1.10.10.10">
    <property type="entry name" value="Winged helix-like DNA-binding domain superfamily/Winged helix DNA-binding domain"/>
    <property type="match status" value="1"/>
</dbReference>
<dbReference type="AlphaFoldDB" id="A0A6L9SG55"/>
<dbReference type="PANTHER" id="PTHR44846">
    <property type="entry name" value="MANNOSYL-D-GLYCERATE TRANSPORT/METABOLISM SYSTEM REPRESSOR MNGR-RELATED"/>
    <property type="match status" value="1"/>
</dbReference>
<protein>
    <submittedName>
        <fullName evidence="5">GntR family transcriptional regulator</fullName>
    </submittedName>
</protein>
<dbReference type="Gene3D" id="3.40.1410.10">
    <property type="entry name" value="Chorismate lyase-like"/>
    <property type="match status" value="1"/>
</dbReference>
<dbReference type="GO" id="GO:0045892">
    <property type="term" value="P:negative regulation of DNA-templated transcription"/>
    <property type="evidence" value="ECO:0007669"/>
    <property type="project" value="TreeGrafter"/>
</dbReference>
<dbReference type="EMBL" id="JAAGOA010000022">
    <property type="protein sequence ID" value="NEE03412.1"/>
    <property type="molecule type" value="Genomic_DNA"/>
</dbReference>
<evidence type="ECO:0000313" key="5">
    <source>
        <dbReference type="EMBL" id="NEE03412.1"/>
    </source>
</evidence>
<evidence type="ECO:0000259" key="4">
    <source>
        <dbReference type="PROSITE" id="PS50949"/>
    </source>
</evidence>
<dbReference type="SUPFAM" id="SSF64288">
    <property type="entry name" value="Chorismate lyase-like"/>
    <property type="match status" value="1"/>
</dbReference>
<dbReference type="SMART" id="SM00866">
    <property type="entry name" value="UTRA"/>
    <property type="match status" value="1"/>
</dbReference>
<organism evidence="5 6">
    <name type="scientific">Phytoactinopolyspora halotolerans</name>
    <dbReference type="NCBI Taxonomy" id="1981512"/>
    <lineage>
        <taxon>Bacteria</taxon>
        <taxon>Bacillati</taxon>
        <taxon>Actinomycetota</taxon>
        <taxon>Actinomycetes</taxon>
        <taxon>Jiangellales</taxon>
        <taxon>Jiangellaceae</taxon>
        <taxon>Phytoactinopolyspora</taxon>
    </lineage>
</organism>
<accession>A0A6L9SG55</accession>
<dbReference type="InterPro" id="IPR050679">
    <property type="entry name" value="Bact_HTH_transcr_reg"/>
</dbReference>
<dbReference type="InterPro" id="IPR000524">
    <property type="entry name" value="Tscrpt_reg_HTH_GntR"/>
</dbReference>
<gene>
    <name evidence="5" type="ORF">G1H10_24910</name>
</gene>
<dbReference type="InterPro" id="IPR036390">
    <property type="entry name" value="WH_DNA-bd_sf"/>
</dbReference>